<keyword evidence="2" id="KW-1185">Reference proteome</keyword>
<name>A0A1R2BWJ1_9CILI</name>
<evidence type="ECO:0000313" key="2">
    <source>
        <dbReference type="Proteomes" id="UP000187209"/>
    </source>
</evidence>
<proteinExistence type="predicted"/>
<dbReference type="Proteomes" id="UP000187209">
    <property type="component" value="Unassembled WGS sequence"/>
</dbReference>
<evidence type="ECO:0008006" key="3">
    <source>
        <dbReference type="Google" id="ProtNLM"/>
    </source>
</evidence>
<dbReference type="AlphaFoldDB" id="A0A1R2BWJ1"/>
<protein>
    <recommendedName>
        <fullName evidence="3">F-box domain-containing protein</fullName>
    </recommendedName>
</protein>
<sequence>MNNLRIDLQSTIFTYLPLEEVFKNIACISKNLYRASNQYLAYSKKLNAKLKYLSLKNIKFNNLLSINLFVYETDGIEIINLNAPNLKKLKLNFMINLPNIQSLMLMINFEMITQLTHLTIGYYNYKQNNFDYGKWIRYIKSVCPNFKKFKLYAKEIKEIFVSLIDGIKYISDSYNSDASIRKCYRNALIKTDLTGFESATKVCIKESENCNPYFNLPYTSTIHIDLSTLPKTIKSLTILGFRPSNSNSLSFHDFKDFPRFKSLNGIFISNKNYIKYTQSKISVIKSFLTDKFRIQKPNINFIKHKVSNKNIYSSIYDLALKCLISNPRSVKIISGPLPYYKNTFDIYELAYFILRLKDEFGILNEKEKLLLFTGMHYLSSTTNVNLNEIILAKNVLKNAIEGKAEINISNGRIDNTFSNINLKYCTKLKILNADFYDDGLTHFMHSIKKNLNLINFEIQSSTIISNADYFSFLKFIFKKKSIKNISIQLTTTRINFNNDFDLILEIIEKFLEDTLMSLECFSIDIPVDMNDKQALFKINELLSKINIRALCLSHVMIFFEKTTVICEYYKTIQDT</sequence>
<comment type="caution">
    <text evidence="1">The sequence shown here is derived from an EMBL/GenBank/DDBJ whole genome shotgun (WGS) entry which is preliminary data.</text>
</comment>
<organism evidence="1 2">
    <name type="scientific">Stentor coeruleus</name>
    <dbReference type="NCBI Taxonomy" id="5963"/>
    <lineage>
        <taxon>Eukaryota</taxon>
        <taxon>Sar</taxon>
        <taxon>Alveolata</taxon>
        <taxon>Ciliophora</taxon>
        <taxon>Postciliodesmatophora</taxon>
        <taxon>Heterotrichea</taxon>
        <taxon>Heterotrichida</taxon>
        <taxon>Stentoridae</taxon>
        <taxon>Stentor</taxon>
    </lineage>
</organism>
<dbReference type="EMBL" id="MPUH01000390">
    <property type="protein sequence ID" value="OMJ81179.1"/>
    <property type="molecule type" value="Genomic_DNA"/>
</dbReference>
<evidence type="ECO:0000313" key="1">
    <source>
        <dbReference type="EMBL" id="OMJ81179.1"/>
    </source>
</evidence>
<reference evidence="1 2" key="1">
    <citation type="submission" date="2016-11" db="EMBL/GenBank/DDBJ databases">
        <title>The macronuclear genome of Stentor coeruleus: a giant cell with tiny introns.</title>
        <authorList>
            <person name="Slabodnick M."/>
            <person name="Ruby J.G."/>
            <person name="Reiff S.B."/>
            <person name="Swart E.C."/>
            <person name="Gosai S."/>
            <person name="Prabakaran S."/>
            <person name="Witkowska E."/>
            <person name="Larue G.E."/>
            <person name="Fisher S."/>
            <person name="Freeman R.M."/>
            <person name="Gunawardena J."/>
            <person name="Chu W."/>
            <person name="Stover N.A."/>
            <person name="Gregory B.D."/>
            <person name="Nowacki M."/>
            <person name="Derisi J."/>
            <person name="Roy S.W."/>
            <person name="Marshall W.F."/>
            <person name="Sood P."/>
        </authorList>
    </citation>
    <scope>NUCLEOTIDE SEQUENCE [LARGE SCALE GENOMIC DNA]</scope>
    <source>
        <strain evidence="1">WM001</strain>
    </source>
</reference>
<gene>
    <name evidence="1" type="ORF">SteCoe_18404</name>
</gene>
<accession>A0A1R2BWJ1</accession>